<dbReference type="AlphaFoldDB" id="A0A1G7BN24"/>
<dbReference type="Proteomes" id="UP000198994">
    <property type="component" value="Unassembled WGS sequence"/>
</dbReference>
<dbReference type="STRING" id="282683.SAMN04488105_102283"/>
<gene>
    <name evidence="1" type="ORF">SAMN04488105_102283</name>
</gene>
<dbReference type="RefSeq" id="WP_089955544.1">
    <property type="nucleotide sequence ID" value="NZ_FNAV01000002.1"/>
</dbReference>
<reference evidence="2" key="1">
    <citation type="submission" date="2016-10" db="EMBL/GenBank/DDBJ databases">
        <authorList>
            <person name="Varghese N."/>
            <person name="Submissions S."/>
        </authorList>
    </citation>
    <scope>NUCLEOTIDE SEQUENCE [LARGE SCALE GENOMIC DNA]</scope>
    <source>
        <strain evidence="2">DSM 10146</strain>
    </source>
</reference>
<dbReference type="EMBL" id="FNAV01000002">
    <property type="protein sequence ID" value="SDE28518.1"/>
    <property type="molecule type" value="Genomic_DNA"/>
</dbReference>
<keyword evidence="2" id="KW-1185">Reference proteome</keyword>
<evidence type="ECO:0000313" key="1">
    <source>
        <dbReference type="EMBL" id="SDE28518.1"/>
    </source>
</evidence>
<dbReference type="OrthoDB" id="7745566at2"/>
<organism evidence="1 2">
    <name type="scientific">Salipiger thiooxidans</name>
    <dbReference type="NCBI Taxonomy" id="282683"/>
    <lineage>
        <taxon>Bacteria</taxon>
        <taxon>Pseudomonadati</taxon>
        <taxon>Pseudomonadota</taxon>
        <taxon>Alphaproteobacteria</taxon>
        <taxon>Rhodobacterales</taxon>
        <taxon>Roseobacteraceae</taxon>
        <taxon>Salipiger</taxon>
    </lineage>
</organism>
<name>A0A1G7BN24_9RHOB</name>
<sequence length="76" mass="8641">MIEKSYLVTRDKDLDDLHFVHTEDCQVLPDRARLDRLGAFERCAPAMDAARERFRAVEACALCCPRCRNVAQSEAA</sequence>
<accession>A0A1G7BN24</accession>
<proteinExistence type="predicted"/>
<protein>
    <submittedName>
        <fullName evidence="1">Uncharacterized protein</fullName>
    </submittedName>
</protein>
<evidence type="ECO:0000313" key="2">
    <source>
        <dbReference type="Proteomes" id="UP000198994"/>
    </source>
</evidence>